<organism evidence="1 2">
    <name type="scientific">Pleuronectes platessa</name>
    <name type="common">European plaice</name>
    <dbReference type="NCBI Taxonomy" id="8262"/>
    <lineage>
        <taxon>Eukaryota</taxon>
        <taxon>Metazoa</taxon>
        <taxon>Chordata</taxon>
        <taxon>Craniata</taxon>
        <taxon>Vertebrata</taxon>
        <taxon>Euteleostomi</taxon>
        <taxon>Actinopterygii</taxon>
        <taxon>Neopterygii</taxon>
        <taxon>Teleostei</taxon>
        <taxon>Neoteleostei</taxon>
        <taxon>Acanthomorphata</taxon>
        <taxon>Carangaria</taxon>
        <taxon>Pleuronectiformes</taxon>
        <taxon>Pleuronectoidei</taxon>
        <taxon>Pleuronectidae</taxon>
        <taxon>Pleuronectes</taxon>
    </lineage>
</organism>
<dbReference type="AlphaFoldDB" id="A0A9N7YES2"/>
<sequence>MSAGKLGKRDKSVEWFEFGFRRIPPKPGMRRGGCWGHGLFERVLIERIIWTRSLLFTSGPRRDGLRETLGLTVSTMLHCADTSFFSKDSAPSVVAGGVLIKVLCRAAFLSLPPRATLSAAPIPHCNPQTTSALLLLIIGGLLTANSISHGVTQIFGALGLPRGLVVASANRKPCVSKMDASVQEKLGGEEKTPLPDVLISLLNEEINILG</sequence>
<evidence type="ECO:0000313" key="2">
    <source>
        <dbReference type="Proteomes" id="UP001153269"/>
    </source>
</evidence>
<keyword evidence="2" id="KW-1185">Reference proteome</keyword>
<comment type="caution">
    <text evidence="1">The sequence shown here is derived from an EMBL/GenBank/DDBJ whole genome shotgun (WGS) entry which is preliminary data.</text>
</comment>
<gene>
    <name evidence="1" type="ORF">PLEPLA_LOCUS11703</name>
</gene>
<reference evidence="1" key="1">
    <citation type="submission" date="2020-03" db="EMBL/GenBank/DDBJ databases">
        <authorList>
            <person name="Weist P."/>
        </authorList>
    </citation>
    <scope>NUCLEOTIDE SEQUENCE</scope>
</reference>
<proteinExistence type="predicted"/>
<name>A0A9N7YES2_PLEPL</name>
<accession>A0A9N7YES2</accession>
<dbReference type="Proteomes" id="UP001153269">
    <property type="component" value="Unassembled WGS sequence"/>
</dbReference>
<evidence type="ECO:0000313" key="1">
    <source>
        <dbReference type="EMBL" id="CAB1423782.1"/>
    </source>
</evidence>
<protein>
    <submittedName>
        <fullName evidence="1">Uncharacterized protein</fullName>
    </submittedName>
</protein>
<dbReference type="EMBL" id="CADEAL010000680">
    <property type="protein sequence ID" value="CAB1423782.1"/>
    <property type="molecule type" value="Genomic_DNA"/>
</dbReference>